<dbReference type="GO" id="GO:0016887">
    <property type="term" value="F:ATP hydrolysis activity"/>
    <property type="evidence" value="ECO:0007669"/>
    <property type="project" value="InterPro"/>
</dbReference>
<dbReference type="Pfam" id="PF00005">
    <property type="entry name" value="ABC_tran"/>
    <property type="match status" value="1"/>
</dbReference>
<dbReference type="SMART" id="SM00382">
    <property type="entry name" value="AAA"/>
    <property type="match status" value="1"/>
</dbReference>
<keyword evidence="8 9" id="KW-0472">Membrane</keyword>
<evidence type="ECO:0000256" key="4">
    <source>
        <dbReference type="ARBA" id="ARBA00022692"/>
    </source>
</evidence>
<evidence type="ECO:0000256" key="6">
    <source>
        <dbReference type="ARBA" id="ARBA00022840"/>
    </source>
</evidence>
<dbReference type="GO" id="GO:0005886">
    <property type="term" value="C:plasma membrane"/>
    <property type="evidence" value="ECO:0007669"/>
    <property type="project" value="UniProtKB-SubCell"/>
</dbReference>
<keyword evidence="3" id="KW-1003">Cell membrane</keyword>
<dbReference type="Gene3D" id="1.20.1560.10">
    <property type="entry name" value="ABC transporter type 1, transmembrane domain"/>
    <property type="match status" value="1"/>
</dbReference>
<dbReference type="InterPro" id="IPR003439">
    <property type="entry name" value="ABC_transporter-like_ATP-bd"/>
</dbReference>
<comment type="caution">
    <text evidence="12">The sequence shown here is derived from an EMBL/GenBank/DDBJ whole genome shotgun (WGS) entry which is preliminary data.</text>
</comment>
<gene>
    <name evidence="12" type="ORF">D5281_04360</name>
</gene>
<proteinExistence type="predicted"/>
<keyword evidence="7 9" id="KW-1133">Transmembrane helix</keyword>
<dbReference type="PROSITE" id="PS00211">
    <property type="entry name" value="ABC_TRANSPORTER_1"/>
    <property type="match status" value="1"/>
</dbReference>
<dbReference type="Pfam" id="PF00664">
    <property type="entry name" value="ABC_membrane"/>
    <property type="match status" value="1"/>
</dbReference>
<dbReference type="PANTHER" id="PTHR43394">
    <property type="entry name" value="ATP-DEPENDENT PERMEASE MDL1, MITOCHONDRIAL"/>
    <property type="match status" value="1"/>
</dbReference>
<dbReference type="CDD" id="cd18547">
    <property type="entry name" value="ABC_6TM_Tm288_like"/>
    <property type="match status" value="1"/>
</dbReference>
<keyword evidence="13" id="KW-1185">Reference proteome</keyword>
<evidence type="ECO:0000259" key="11">
    <source>
        <dbReference type="PROSITE" id="PS50929"/>
    </source>
</evidence>
<dbReference type="InterPro" id="IPR027417">
    <property type="entry name" value="P-loop_NTPase"/>
</dbReference>
<dbReference type="Gene3D" id="3.40.50.300">
    <property type="entry name" value="P-loop containing nucleotide triphosphate hydrolases"/>
    <property type="match status" value="1"/>
</dbReference>
<accession>A0A9X5GSA1</accession>
<dbReference type="PANTHER" id="PTHR43394:SF1">
    <property type="entry name" value="ATP-BINDING CASSETTE SUB-FAMILY B MEMBER 10, MITOCHONDRIAL"/>
    <property type="match status" value="1"/>
</dbReference>
<evidence type="ECO:0000256" key="1">
    <source>
        <dbReference type="ARBA" id="ARBA00004651"/>
    </source>
</evidence>
<evidence type="ECO:0000256" key="9">
    <source>
        <dbReference type="SAM" id="Phobius"/>
    </source>
</evidence>
<feature type="transmembrane region" description="Helical" evidence="9">
    <location>
        <begin position="78"/>
        <end position="100"/>
    </location>
</feature>
<evidence type="ECO:0000256" key="7">
    <source>
        <dbReference type="ARBA" id="ARBA00022989"/>
    </source>
</evidence>
<dbReference type="SUPFAM" id="SSF52540">
    <property type="entry name" value="P-loop containing nucleoside triphosphate hydrolases"/>
    <property type="match status" value="1"/>
</dbReference>
<evidence type="ECO:0000256" key="5">
    <source>
        <dbReference type="ARBA" id="ARBA00022741"/>
    </source>
</evidence>
<feature type="transmembrane region" description="Helical" evidence="9">
    <location>
        <begin position="142"/>
        <end position="162"/>
    </location>
</feature>
<name>A0A9X5GSA1_9FIRM</name>
<dbReference type="OrthoDB" id="9762778at2"/>
<evidence type="ECO:0000256" key="8">
    <source>
        <dbReference type="ARBA" id="ARBA00023136"/>
    </source>
</evidence>
<keyword evidence="4 9" id="KW-0812">Transmembrane</keyword>
<dbReference type="GO" id="GO:0005524">
    <property type="term" value="F:ATP binding"/>
    <property type="evidence" value="ECO:0007669"/>
    <property type="project" value="UniProtKB-KW"/>
</dbReference>
<keyword evidence="6 12" id="KW-0067">ATP-binding</keyword>
<evidence type="ECO:0000313" key="13">
    <source>
        <dbReference type="Proteomes" id="UP001154420"/>
    </source>
</evidence>
<dbReference type="InterPro" id="IPR003593">
    <property type="entry name" value="AAA+_ATPase"/>
</dbReference>
<feature type="domain" description="ABC transmembrane type-1" evidence="11">
    <location>
        <begin position="35"/>
        <end position="318"/>
    </location>
</feature>
<keyword evidence="2" id="KW-0813">Transport</keyword>
<organism evidence="12 13">
    <name type="scientific">Parablautia muri</name>
    <dbReference type="NCBI Taxonomy" id="2320879"/>
    <lineage>
        <taxon>Bacteria</taxon>
        <taxon>Bacillati</taxon>
        <taxon>Bacillota</taxon>
        <taxon>Clostridia</taxon>
        <taxon>Lachnospirales</taxon>
        <taxon>Lachnospiraceae</taxon>
        <taxon>Parablautia</taxon>
    </lineage>
</organism>
<comment type="subcellular location">
    <subcellularLocation>
        <location evidence="1">Cell membrane</location>
        <topology evidence="1">Multi-pass membrane protein</topology>
    </subcellularLocation>
</comment>
<dbReference type="GO" id="GO:0015421">
    <property type="term" value="F:ABC-type oligopeptide transporter activity"/>
    <property type="evidence" value="ECO:0007669"/>
    <property type="project" value="TreeGrafter"/>
</dbReference>
<feature type="transmembrane region" description="Helical" evidence="9">
    <location>
        <begin position="265"/>
        <end position="283"/>
    </location>
</feature>
<feature type="domain" description="ABC transporter" evidence="10">
    <location>
        <begin position="352"/>
        <end position="586"/>
    </location>
</feature>
<dbReference type="InterPro" id="IPR011527">
    <property type="entry name" value="ABC1_TM_dom"/>
</dbReference>
<dbReference type="PROSITE" id="PS50929">
    <property type="entry name" value="ABC_TM1F"/>
    <property type="match status" value="1"/>
</dbReference>
<feature type="transmembrane region" description="Helical" evidence="9">
    <location>
        <begin position="168"/>
        <end position="190"/>
    </location>
</feature>
<protein>
    <submittedName>
        <fullName evidence="12">ABC transporter ATP-binding protein</fullName>
    </submittedName>
</protein>
<dbReference type="InterPro" id="IPR036640">
    <property type="entry name" value="ABC1_TM_sf"/>
</dbReference>
<dbReference type="CDD" id="cd03254">
    <property type="entry name" value="ABCC_Glucan_exporter_like"/>
    <property type="match status" value="1"/>
</dbReference>
<keyword evidence="5" id="KW-0547">Nucleotide-binding</keyword>
<evidence type="ECO:0000256" key="3">
    <source>
        <dbReference type="ARBA" id="ARBA00022475"/>
    </source>
</evidence>
<dbReference type="AlphaFoldDB" id="A0A9X5GSA1"/>
<dbReference type="Proteomes" id="UP001154420">
    <property type="component" value="Unassembled WGS sequence"/>
</dbReference>
<dbReference type="InterPro" id="IPR017871">
    <property type="entry name" value="ABC_transporter-like_CS"/>
</dbReference>
<evidence type="ECO:0000313" key="12">
    <source>
        <dbReference type="EMBL" id="NBJ91842.1"/>
    </source>
</evidence>
<evidence type="ECO:0000256" key="2">
    <source>
        <dbReference type="ARBA" id="ARBA00022448"/>
    </source>
</evidence>
<dbReference type="InterPro" id="IPR039421">
    <property type="entry name" value="Type_1_exporter"/>
</dbReference>
<dbReference type="FunFam" id="3.40.50.300:FF:000287">
    <property type="entry name" value="Multidrug ABC transporter ATP-binding protein"/>
    <property type="match status" value="1"/>
</dbReference>
<sequence length="589" mass="66049">MAARDTILKKPKDTKGTFKRLLRFMGPYKWLLCMIFFLCFASNVLALLGPNLAGWAINEAAAGAGKVNFEKVFYYAERMLFCYVLSSVITILINIFMMYVSKWIAKHMRADVFDKLMKMPVGYFDKNQAGDIISRVSYDIDVVSTCLGTDVVQILTSVVTVVGSFCMMLYIAPVLAVVVLVTIPVAVIYTTRMRTITQPRFIKRSKNYGILNGFVEEMFSGQKTIMAYAYENRVAEKFEGINQDAADAYYDADYYGMSMGPTVGFINNLGLCLIAVFGSFLYMTGAVSLGQISSFVLYSRKFSGPINEIANIMNELYSALAAAERVFNLLDEEEELKDRENATELTGVKGNVTFEDVSFGYDPEKIIIHHLNLYAQAGKLVAIVGPTGAGKTTIINLLMRFYDVDAGRILVEGEDIRNYTRKSLRGAYAMVLQDTWVFQGTIFDNIAYGKEGATMNEVVAAAKAAYIHPFIMRLPQGYETIISEDGGNISKGQKQLLTIARAMLYDTKMLILDEATSNVDTSTERKIQRAMRELMKNKTCFVIAHRLSTIRHADHILVIDHGDVVEQGNHESLMKEKGFYYKLYAAQFE</sequence>
<dbReference type="FunFam" id="1.20.1560.10:FF:000011">
    <property type="entry name" value="Multidrug ABC transporter ATP-binding protein"/>
    <property type="match status" value="1"/>
</dbReference>
<dbReference type="EMBL" id="QZDT01000004">
    <property type="protein sequence ID" value="NBJ91842.1"/>
    <property type="molecule type" value="Genomic_DNA"/>
</dbReference>
<dbReference type="PROSITE" id="PS50893">
    <property type="entry name" value="ABC_TRANSPORTER_2"/>
    <property type="match status" value="1"/>
</dbReference>
<reference evidence="12" key="1">
    <citation type="submission" date="2018-09" db="EMBL/GenBank/DDBJ databases">
        <title>Murine metabolic-syndrome-specific gut microbial biobank.</title>
        <authorList>
            <person name="Liu C."/>
        </authorList>
    </citation>
    <scope>NUCLEOTIDE SEQUENCE</scope>
    <source>
        <strain evidence="12">D42-62</strain>
    </source>
</reference>
<dbReference type="SUPFAM" id="SSF90123">
    <property type="entry name" value="ABC transporter transmembrane region"/>
    <property type="match status" value="1"/>
</dbReference>
<evidence type="ECO:0000259" key="10">
    <source>
        <dbReference type="PROSITE" id="PS50893"/>
    </source>
</evidence>